<dbReference type="InterPro" id="IPR010998">
    <property type="entry name" value="Integrase_recombinase_N"/>
</dbReference>
<reference evidence="5 6" key="1">
    <citation type="submission" date="2023-08" db="EMBL/GenBank/DDBJ databases">
        <authorList>
            <person name="Girao M."/>
            <person name="Carvalho M.F."/>
        </authorList>
    </citation>
    <scope>NUCLEOTIDE SEQUENCE [LARGE SCALE GENOMIC DNA]</scope>
    <source>
        <strain evidence="5 6">CC-R104</strain>
    </source>
</reference>
<dbReference type="SUPFAM" id="SSF56349">
    <property type="entry name" value="DNA breaking-rejoining enzymes"/>
    <property type="match status" value="1"/>
</dbReference>
<protein>
    <submittedName>
        <fullName evidence="5">Site-specific integrase</fullName>
    </submittedName>
</protein>
<evidence type="ECO:0000256" key="1">
    <source>
        <dbReference type="ARBA" id="ARBA00008857"/>
    </source>
</evidence>
<evidence type="ECO:0000256" key="2">
    <source>
        <dbReference type="ARBA" id="ARBA00023125"/>
    </source>
</evidence>
<dbReference type="PANTHER" id="PTHR30349">
    <property type="entry name" value="PHAGE INTEGRASE-RELATED"/>
    <property type="match status" value="1"/>
</dbReference>
<name>A0ABU7JZ13_9NOCA</name>
<dbReference type="EMBL" id="JAUZMZ010000260">
    <property type="protein sequence ID" value="MEE2035237.1"/>
    <property type="molecule type" value="Genomic_DNA"/>
</dbReference>
<comment type="similarity">
    <text evidence="1">Belongs to the 'phage' integrase family.</text>
</comment>
<dbReference type="PANTHER" id="PTHR30349:SF64">
    <property type="entry name" value="PROPHAGE INTEGRASE INTD-RELATED"/>
    <property type="match status" value="1"/>
</dbReference>
<dbReference type="Gene3D" id="1.10.443.10">
    <property type="entry name" value="Intergrase catalytic core"/>
    <property type="match status" value="1"/>
</dbReference>
<evidence type="ECO:0000313" key="5">
    <source>
        <dbReference type="EMBL" id="MEE2035237.1"/>
    </source>
</evidence>
<evidence type="ECO:0000259" key="4">
    <source>
        <dbReference type="PROSITE" id="PS51898"/>
    </source>
</evidence>
<keyword evidence="3" id="KW-0233">DNA recombination</keyword>
<evidence type="ECO:0000313" key="6">
    <source>
        <dbReference type="Proteomes" id="UP001331936"/>
    </source>
</evidence>
<accession>A0ABU7JZ13</accession>
<feature type="domain" description="Tyr recombinase" evidence="4">
    <location>
        <begin position="46"/>
        <end position="230"/>
    </location>
</feature>
<dbReference type="Gene3D" id="1.10.150.130">
    <property type="match status" value="1"/>
</dbReference>
<keyword evidence="6" id="KW-1185">Reference proteome</keyword>
<keyword evidence="2" id="KW-0238">DNA-binding</keyword>
<dbReference type="PROSITE" id="PS51898">
    <property type="entry name" value="TYR_RECOMBINASE"/>
    <property type="match status" value="1"/>
</dbReference>
<dbReference type="RefSeq" id="WP_330154574.1">
    <property type="nucleotide sequence ID" value="NZ_JAUZMZ010000260.1"/>
</dbReference>
<dbReference type="InterPro" id="IPR013762">
    <property type="entry name" value="Integrase-like_cat_sf"/>
</dbReference>
<dbReference type="Proteomes" id="UP001331936">
    <property type="component" value="Unassembled WGS sequence"/>
</dbReference>
<evidence type="ECO:0000256" key="3">
    <source>
        <dbReference type="ARBA" id="ARBA00023172"/>
    </source>
</evidence>
<dbReference type="InterPro" id="IPR002104">
    <property type="entry name" value="Integrase_catalytic"/>
</dbReference>
<dbReference type="Pfam" id="PF00589">
    <property type="entry name" value="Phage_integrase"/>
    <property type="match status" value="1"/>
</dbReference>
<dbReference type="CDD" id="cd01189">
    <property type="entry name" value="INT_ICEBs1_C_like"/>
    <property type="match status" value="1"/>
</dbReference>
<comment type="caution">
    <text evidence="5">The sequence shown here is derived from an EMBL/GenBank/DDBJ whole genome shotgun (WGS) entry which is preliminary data.</text>
</comment>
<organism evidence="5 6">
    <name type="scientific">Rhodococcus chondri</name>
    <dbReference type="NCBI Taxonomy" id="3065941"/>
    <lineage>
        <taxon>Bacteria</taxon>
        <taxon>Bacillati</taxon>
        <taxon>Actinomycetota</taxon>
        <taxon>Actinomycetes</taxon>
        <taxon>Mycobacteriales</taxon>
        <taxon>Nocardiaceae</taxon>
        <taxon>Rhodococcus</taxon>
    </lineage>
</organism>
<dbReference type="InterPro" id="IPR011010">
    <property type="entry name" value="DNA_brk_join_enz"/>
</dbReference>
<proteinExistence type="inferred from homology"/>
<gene>
    <name evidence="5" type="ORF">Q8814_24545</name>
</gene>
<dbReference type="InterPro" id="IPR050090">
    <property type="entry name" value="Tyrosine_recombinase_XerCD"/>
</dbReference>
<sequence>MSEKLSASTTRTNVLVLSQVLDQAVQDSRIVSNPWDGLDLPKLEHKDRRYLSFEQVDLLAEAAGNNSVLVYVLAYCGLRFGEAAALTIADVNLERRLRIHRSATVVNSKIVVSSPKANQARDVPLPRFLADLLEERIEGKAPADLLFPDPRGGHMRVGNVRRRWCDAAVKESGVPEGLTLHELRHTAASLAITVGANIKTLQRMLGHASAALTLDRYGHLFDDDLGMVADQLDKLARPGGS</sequence>